<evidence type="ECO:0000256" key="3">
    <source>
        <dbReference type="PROSITE-ProRule" id="PRU00221"/>
    </source>
</evidence>
<keyword evidence="2" id="KW-0677">Repeat</keyword>
<dbReference type="PROSITE" id="PS50181">
    <property type="entry name" value="FBOX"/>
    <property type="match status" value="1"/>
</dbReference>
<dbReference type="Gene3D" id="6.10.250.1800">
    <property type="match status" value="1"/>
</dbReference>
<dbReference type="SUPFAM" id="SSF50998">
    <property type="entry name" value="Quinoprotein alcohol dehydrogenase-like"/>
    <property type="match status" value="1"/>
</dbReference>
<dbReference type="PROSITE" id="PS50082">
    <property type="entry name" value="WD_REPEATS_2"/>
    <property type="match status" value="2"/>
</dbReference>
<evidence type="ECO:0000313" key="7">
    <source>
        <dbReference type="Proteomes" id="UP000093000"/>
    </source>
</evidence>
<dbReference type="Gene3D" id="2.130.10.10">
    <property type="entry name" value="YVTN repeat-like/Quinoprotein amine dehydrogenase"/>
    <property type="match status" value="2"/>
</dbReference>
<dbReference type="STRING" id="101091.A0A1C7N8D1"/>
<evidence type="ECO:0000256" key="1">
    <source>
        <dbReference type="ARBA" id="ARBA00022574"/>
    </source>
</evidence>
<dbReference type="EMBL" id="LUGH01000402">
    <property type="protein sequence ID" value="OBZ85385.1"/>
    <property type="molecule type" value="Genomic_DNA"/>
</dbReference>
<reference evidence="6 7" key="1">
    <citation type="submission" date="2016-03" db="EMBL/GenBank/DDBJ databases">
        <title>Choanephora cucurbitarum.</title>
        <authorList>
            <person name="Min B."/>
            <person name="Park H."/>
            <person name="Park J.-H."/>
            <person name="Shin H.-D."/>
            <person name="Choi I.-G."/>
        </authorList>
    </citation>
    <scope>NUCLEOTIDE SEQUENCE [LARGE SCALE GENOMIC DNA]</scope>
    <source>
        <strain evidence="6 7">KUS-F28377</strain>
    </source>
</reference>
<feature type="region of interest" description="Disordered" evidence="4">
    <location>
        <begin position="712"/>
        <end position="746"/>
    </location>
</feature>
<dbReference type="PANTHER" id="PTHR44436">
    <property type="entry name" value="F-BOX/WD REPEAT-CONTAINING PROTEIN 2"/>
    <property type="match status" value="1"/>
</dbReference>
<dbReference type="Proteomes" id="UP000093000">
    <property type="component" value="Unassembled WGS sequence"/>
</dbReference>
<dbReference type="CDD" id="cd09917">
    <property type="entry name" value="F-box_SF"/>
    <property type="match status" value="1"/>
</dbReference>
<dbReference type="SUPFAM" id="SSF81383">
    <property type="entry name" value="F-box domain"/>
    <property type="match status" value="1"/>
</dbReference>
<feature type="compositionally biased region" description="Low complexity" evidence="4">
    <location>
        <begin position="452"/>
        <end position="474"/>
    </location>
</feature>
<evidence type="ECO:0000256" key="2">
    <source>
        <dbReference type="ARBA" id="ARBA00022737"/>
    </source>
</evidence>
<dbReference type="InterPro" id="IPR001680">
    <property type="entry name" value="WD40_rpt"/>
</dbReference>
<dbReference type="InterPro" id="IPR001810">
    <property type="entry name" value="F-box_dom"/>
</dbReference>
<feature type="region of interest" description="Disordered" evidence="4">
    <location>
        <begin position="1"/>
        <end position="48"/>
    </location>
</feature>
<dbReference type="FunCoup" id="A0A1C7N8D1">
    <property type="interactions" value="166"/>
</dbReference>
<feature type="repeat" description="WD" evidence="3">
    <location>
        <begin position="515"/>
        <end position="554"/>
    </location>
</feature>
<dbReference type="PRINTS" id="PR00320">
    <property type="entry name" value="GPROTEINBRPT"/>
</dbReference>
<organism evidence="6 7">
    <name type="scientific">Choanephora cucurbitarum</name>
    <dbReference type="NCBI Taxonomy" id="101091"/>
    <lineage>
        <taxon>Eukaryota</taxon>
        <taxon>Fungi</taxon>
        <taxon>Fungi incertae sedis</taxon>
        <taxon>Mucoromycota</taxon>
        <taxon>Mucoromycotina</taxon>
        <taxon>Mucoromycetes</taxon>
        <taxon>Mucorales</taxon>
        <taxon>Mucorineae</taxon>
        <taxon>Choanephoraceae</taxon>
        <taxon>Choanephoroideae</taxon>
        <taxon>Choanephora</taxon>
    </lineage>
</organism>
<feature type="domain" description="F-box" evidence="5">
    <location>
        <begin position="55"/>
        <end position="101"/>
    </location>
</feature>
<dbReference type="PANTHER" id="PTHR44436:SF1">
    <property type="entry name" value="F-BOX_WD REPEAT-CONTAINING PROTEIN 2"/>
    <property type="match status" value="1"/>
</dbReference>
<dbReference type="InterPro" id="IPR019775">
    <property type="entry name" value="WD40_repeat_CS"/>
</dbReference>
<comment type="caution">
    <text evidence="6">The sequence shown here is derived from an EMBL/GenBank/DDBJ whole genome shotgun (WGS) entry which is preliminary data.</text>
</comment>
<feature type="repeat" description="WD" evidence="3">
    <location>
        <begin position="255"/>
        <end position="277"/>
    </location>
</feature>
<keyword evidence="1 3" id="KW-0853">WD repeat</keyword>
<dbReference type="Pfam" id="PF00400">
    <property type="entry name" value="WD40"/>
    <property type="match status" value="2"/>
</dbReference>
<dbReference type="Pfam" id="PF12937">
    <property type="entry name" value="F-box-like"/>
    <property type="match status" value="1"/>
</dbReference>
<dbReference type="Gene3D" id="1.20.1280.50">
    <property type="match status" value="1"/>
</dbReference>
<dbReference type="InterPro" id="IPR042627">
    <property type="entry name" value="FBXW2"/>
</dbReference>
<name>A0A1C7N8D1_9FUNG</name>
<protein>
    <submittedName>
        <fullName evidence="6">F-box/WD repeat-containing protein pof10</fullName>
    </submittedName>
</protein>
<sequence length="759" mass="85736">MSFDQTNLHYSKDNTQTETSARDQDSPNYSKVIQNDTPSKGKKKSLYSKAHSDEPCHVGRLSVEVLMHIFARLDPASLATVARVCHYWRYVVTNNGCWRDAFVAYFGRLPYKRLTTESWKTEYILRTHLARKWTKARGTVMTFNPKIGSLEAMHINFEDSHMAVSSHEQGVAIRCNATTGKMDQRHPFYSTNENIRIPVTTTLMDQDRILWGFQAGFITLSLRKKPINNRLIVFSDFHQSSVCLLCLPKYRQDVVASGAEDGTIKVWDVSTASCVLTLRRPVSTARVPTCIKLTLDHYLIVGYNDGSVAIWQMNLDELLTLTRNQNESDQDENKRSWLDRLEQSKRLIVPPASRNYDLSPVKHMSYDTDTRAVIVAYAGIPEVYKYDVTTGRCNAIFGHGHGLGSSITCIKWDKTLPSALLSLDSALKTRTAGSSKRRGGTMIHLSNTLTHSTTQPSSSSSSSPPVTPDVSRSSTIKTTRLLATGDDLGTLCLWDGDEVDQLEEGRIIRPLRVFSGGHITAISCIFLDAFKLVSGSDDGWIRVWDPLTGKNLCTLGNKIPKHAPVDRTDVDVMRVKTLWCSNDYRGVATIGHQIKVWDFSPDKQFLSRPLKPKVSGKPVIRDRLRYEIDCEVKESMAKMASERLEREQAEKHYDRLALDGLSEEEMIHYALMLSQQEEHPTEKSPDDFVDVDDEDLMKAVIASLDHHHIEAPSISSEHSESSGSWHDETWPTMTETNSIQGEEQDEELRYILELSKTEK</sequence>
<dbReference type="SMART" id="SM00256">
    <property type="entry name" value="FBOX"/>
    <property type="match status" value="1"/>
</dbReference>
<dbReference type="OrthoDB" id="2095648at2759"/>
<dbReference type="InterPro" id="IPR036047">
    <property type="entry name" value="F-box-like_dom_sf"/>
</dbReference>
<dbReference type="InterPro" id="IPR015943">
    <property type="entry name" value="WD40/YVTN_repeat-like_dom_sf"/>
</dbReference>
<feature type="compositionally biased region" description="Basic and acidic residues" evidence="4">
    <location>
        <begin position="717"/>
        <end position="729"/>
    </location>
</feature>
<proteinExistence type="predicted"/>
<evidence type="ECO:0000256" key="4">
    <source>
        <dbReference type="SAM" id="MobiDB-lite"/>
    </source>
</evidence>
<feature type="region of interest" description="Disordered" evidence="4">
    <location>
        <begin position="450"/>
        <end position="474"/>
    </location>
</feature>
<evidence type="ECO:0000313" key="6">
    <source>
        <dbReference type="EMBL" id="OBZ85385.1"/>
    </source>
</evidence>
<feature type="compositionally biased region" description="Polar residues" evidence="4">
    <location>
        <begin position="26"/>
        <end position="38"/>
    </location>
</feature>
<keyword evidence="7" id="KW-1185">Reference proteome</keyword>
<dbReference type="InterPro" id="IPR020472">
    <property type="entry name" value="WD40_PAC1"/>
</dbReference>
<dbReference type="InParanoid" id="A0A1C7N8D1"/>
<dbReference type="PROSITE" id="PS00678">
    <property type="entry name" value="WD_REPEATS_1"/>
    <property type="match status" value="1"/>
</dbReference>
<dbReference type="InterPro" id="IPR011047">
    <property type="entry name" value="Quinoprotein_ADH-like_sf"/>
</dbReference>
<dbReference type="AlphaFoldDB" id="A0A1C7N8D1"/>
<feature type="compositionally biased region" description="Polar residues" evidence="4">
    <location>
        <begin position="731"/>
        <end position="741"/>
    </location>
</feature>
<evidence type="ECO:0000259" key="5">
    <source>
        <dbReference type="PROSITE" id="PS50181"/>
    </source>
</evidence>
<dbReference type="SMART" id="SM00320">
    <property type="entry name" value="WD40"/>
    <property type="match status" value="4"/>
</dbReference>
<feature type="compositionally biased region" description="Polar residues" evidence="4">
    <location>
        <begin position="1"/>
        <end position="19"/>
    </location>
</feature>
<gene>
    <name evidence="6" type="primary">pof10</name>
    <name evidence="6" type="ORF">A0J61_06565</name>
</gene>
<accession>A0A1C7N8D1</accession>